<accession>A0ABV2SPU9</accession>
<dbReference type="Gene3D" id="3.40.1440.40">
    <property type="match status" value="1"/>
</dbReference>
<reference evidence="1 2" key="1">
    <citation type="submission" date="2024-07" db="EMBL/GenBank/DDBJ databases">
        <title>The genome sequence of type strain Sediminicola arcticus GDMCC 1.2805.</title>
        <authorList>
            <person name="Liu Y."/>
        </authorList>
    </citation>
    <scope>NUCLEOTIDE SEQUENCE [LARGE SCALE GENOMIC DNA]</scope>
    <source>
        <strain evidence="1 2">GDMCC 1.2805</strain>
    </source>
</reference>
<proteinExistence type="predicted"/>
<gene>
    <name evidence="1" type="ORF">ABXZ36_00795</name>
</gene>
<sequence length="264" mass="29423">MNESKSAQILLDVNFNKTGSWTLSADGTQCSISKLNEPNFEINNVLYAFTVQSNSDIEEIKYIGKTTQTLNQRFIGYAKPGKSQQTNLRVNNAIINELKFGKKVSIYIFKDVEQLNWGGYNLNIASGLEDSLVYEISPEWNKAGRKLITSTEELENQVLDSNLGNIKKLAFNIKLGHAYYTLGFMNPGKKISDFMGGEGELVSLKLPNGSVLKTKIDRNSNPNGSVRLSFGKELANFYQSKYQFGDTIEALINIGEGVYTIELS</sequence>
<evidence type="ECO:0000313" key="1">
    <source>
        <dbReference type="EMBL" id="MET6989179.1"/>
    </source>
</evidence>
<protein>
    <recommendedName>
        <fullName evidence="3">GIY-YIG domain-containing protein</fullName>
    </recommendedName>
</protein>
<comment type="caution">
    <text evidence="1">The sequence shown here is derived from an EMBL/GenBank/DDBJ whole genome shotgun (WGS) entry which is preliminary data.</text>
</comment>
<evidence type="ECO:0000313" key="2">
    <source>
        <dbReference type="Proteomes" id="UP001549799"/>
    </source>
</evidence>
<dbReference type="RefSeq" id="WP_354613548.1">
    <property type="nucleotide sequence ID" value="NZ_JBEXAE010000001.1"/>
</dbReference>
<keyword evidence="2" id="KW-1185">Reference proteome</keyword>
<dbReference type="InterPro" id="IPR053748">
    <property type="entry name" value="Host_DNA_Degrad_Endo"/>
</dbReference>
<name>A0ABV2SPU9_9FLAO</name>
<dbReference type="EMBL" id="JBEXAE010000001">
    <property type="protein sequence ID" value="MET6989179.1"/>
    <property type="molecule type" value="Genomic_DNA"/>
</dbReference>
<dbReference type="Proteomes" id="UP001549799">
    <property type="component" value="Unassembled WGS sequence"/>
</dbReference>
<evidence type="ECO:0008006" key="3">
    <source>
        <dbReference type="Google" id="ProtNLM"/>
    </source>
</evidence>
<organism evidence="1 2">
    <name type="scientific">Sediminicola arcticus</name>
    <dbReference type="NCBI Taxonomy" id="1574308"/>
    <lineage>
        <taxon>Bacteria</taxon>
        <taxon>Pseudomonadati</taxon>
        <taxon>Bacteroidota</taxon>
        <taxon>Flavobacteriia</taxon>
        <taxon>Flavobacteriales</taxon>
        <taxon>Flavobacteriaceae</taxon>
        <taxon>Sediminicola</taxon>
    </lineage>
</organism>